<protein>
    <submittedName>
        <fullName evidence="1">Uncharacterized protein</fullName>
    </submittedName>
</protein>
<evidence type="ECO:0000313" key="1">
    <source>
        <dbReference type="EMBL" id="KAF2173320.1"/>
    </source>
</evidence>
<organism evidence="1 2">
    <name type="scientific">Zasmidium cellare ATCC 36951</name>
    <dbReference type="NCBI Taxonomy" id="1080233"/>
    <lineage>
        <taxon>Eukaryota</taxon>
        <taxon>Fungi</taxon>
        <taxon>Dikarya</taxon>
        <taxon>Ascomycota</taxon>
        <taxon>Pezizomycotina</taxon>
        <taxon>Dothideomycetes</taxon>
        <taxon>Dothideomycetidae</taxon>
        <taxon>Mycosphaerellales</taxon>
        <taxon>Mycosphaerellaceae</taxon>
        <taxon>Zasmidium</taxon>
    </lineage>
</organism>
<dbReference type="EMBL" id="ML993580">
    <property type="protein sequence ID" value="KAF2173320.1"/>
    <property type="molecule type" value="Genomic_DNA"/>
</dbReference>
<gene>
    <name evidence="1" type="ORF">M409DRAFT_62854</name>
</gene>
<evidence type="ECO:0000313" key="2">
    <source>
        <dbReference type="Proteomes" id="UP000799537"/>
    </source>
</evidence>
<sequence length="399" mass="43837">MPDSTLVGSIAHASQENQLSLASLNFDFSLVKLEAPAEYQALGASLSPLRRKAAEQGHSHVTARKLGALFQQLLPSTPKLLKAYGSRASEIARDPRLEANPAYLDGVFPEHAGVDGTSIWAAATSGQGAIEMHLLACMLARMWSSSEATSIWVELVEGRKDDISRCDPSEPLHLSTMTAAQVHITRDQLAEWDNSARSWLRTADEANQSKQKQLMLILRNLSLPISAERSTYRSVLDTWLSALSMMERVLCGTAQRVETGAILLGLSSWHLYPDLNDPLVSKSGVVTVGIETSPAQQATGPYWSLPLAHLKHYGSPECVQRTLSDDSERLTFDEYLAVALGSFLTNWDDPAQNIQEYSEVIITFVEYLRNCPLPMPTTGILDIAMLTEQKRSKSVVDNS</sequence>
<proteinExistence type="predicted"/>
<dbReference type="AlphaFoldDB" id="A0A6A6D4M1"/>
<dbReference type="OrthoDB" id="5354164at2759"/>
<dbReference type="Proteomes" id="UP000799537">
    <property type="component" value="Unassembled WGS sequence"/>
</dbReference>
<dbReference type="RefSeq" id="XP_033674209.1">
    <property type="nucleotide sequence ID" value="XM_033815334.1"/>
</dbReference>
<reference evidence="1" key="1">
    <citation type="journal article" date="2020" name="Stud. Mycol.">
        <title>101 Dothideomycetes genomes: a test case for predicting lifestyles and emergence of pathogens.</title>
        <authorList>
            <person name="Haridas S."/>
            <person name="Albert R."/>
            <person name="Binder M."/>
            <person name="Bloem J."/>
            <person name="Labutti K."/>
            <person name="Salamov A."/>
            <person name="Andreopoulos B."/>
            <person name="Baker S."/>
            <person name="Barry K."/>
            <person name="Bills G."/>
            <person name="Bluhm B."/>
            <person name="Cannon C."/>
            <person name="Castanera R."/>
            <person name="Culley D."/>
            <person name="Daum C."/>
            <person name="Ezra D."/>
            <person name="Gonzalez J."/>
            <person name="Henrissat B."/>
            <person name="Kuo A."/>
            <person name="Liang C."/>
            <person name="Lipzen A."/>
            <person name="Lutzoni F."/>
            <person name="Magnuson J."/>
            <person name="Mondo S."/>
            <person name="Nolan M."/>
            <person name="Ohm R."/>
            <person name="Pangilinan J."/>
            <person name="Park H.-J."/>
            <person name="Ramirez L."/>
            <person name="Alfaro M."/>
            <person name="Sun H."/>
            <person name="Tritt A."/>
            <person name="Yoshinaga Y."/>
            <person name="Zwiers L.-H."/>
            <person name="Turgeon B."/>
            <person name="Goodwin S."/>
            <person name="Spatafora J."/>
            <person name="Crous P."/>
            <person name="Grigoriev I."/>
        </authorList>
    </citation>
    <scope>NUCLEOTIDE SEQUENCE</scope>
    <source>
        <strain evidence="1">ATCC 36951</strain>
    </source>
</reference>
<name>A0A6A6D4M1_ZASCE</name>
<accession>A0A6A6D4M1</accession>
<keyword evidence="2" id="KW-1185">Reference proteome</keyword>
<dbReference type="GeneID" id="54568606"/>